<dbReference type="GeneID" id="54417903"/>
<evidence type="ECO:0000313" key="3">
    <source>
        <dbReference type="EMBL" id="KAF1816496.1"/>
    </source>
</evidence>
<dbReference type="NCBIfam" id="NF047352">
    <property type="entry name" value="P_loop_sacsin"/>
    <property type="match status" value="1"/>
</dbReference>
<accession>A0A6G1GF02</accession>
<dbReference type="PANTHER" id="PTHR32387">
    <property type="entry name" value="WU:FJ29H11"/>
    <property type="match status" value="1"/>
</dbReference>
<reference evidence="5" key="2">
    <citation type="submission" date="2020-04" db="EMBL/GenBank/DDBJ databases">
        <authorList>
            <consortium name="NCBI Genome Project"/>
        </authorList>
    </citation>
    <scope>NUCLEOTIDE SEQUENCE</scope>
    <source>
        <strain evidence="5">CBS 781.70</strain>
    </source>
</reference>
<evidence type="ECO:0000259" key="2">
    <source>
        <dbReference type="Pfam" id="PF25794"/>
    </source>
</evidence>
<dbReference type="PANTHER" id="PTHR32387:SF0">
    <property type="entry name" value="PROTEIN NO VEIN"/>
    <property type="match status" value="1"/>
</dbReference>
<feature type="compositionally biased region" description="Polar residues" evidence="1">
    <location>
        <begin position="1144"/>
        <end position="1168"/>
    </location>
</feature>
<dbReference type="RefSeq" id="XP_033538127.1">
    <property type="nucleotide sequence ID" value="XM_033677333.1"/>
</dbReference>
<organism evidence="3">
    <name type="scientific">Eremomyces bilateralis CBS 781.70</name>
    <dbReference type="NCBI Taxonomy" id="1392243"/>
    <lineage>
        <taxon>Eukaryota</taxon>
        <taxon>Fungi</taxon>
        <taxon>Dikarya</taxon>
        <taxon>Ascomycota</taxon>
        <taxon>Pezizomycotina</taxon>
        <taxon>Dothideomycetes</taxon>
        <taxon>Dothideomycetes incertae sedis</taxon>
        <taxon>Eremomycetales</taxon>
        <taxon>Eremomycetaceae</taxon>
        <taxon>Eremomyces</taxon>
    </lineage>
</organism>
<evidence type="ECO:0000313" key="5">
    <source>
        <dbReference type="RefSeq" id="XP_033538127.1"/>
    </source>
</evidence>
<proteinExistence type="predicted"/>
<protein>
    <recommendedName>
        <fullName evidence="2">Sacsin/Nov domain-containing protein</fullName>
    </recommendedName>
</protein>
<dbReference type="InterPro" id="IPR058210">
    <property type="entry name" value="SACS/Nov_dom"/>
</dbReference>
<evidence type="ECO:0000256" key="1">
    <source>
        <dbReference type="SAM" id="MobiDB-lite"/>
    </source>
</evidence>
<dbReference type="InterPro" id="IPR036890">
    <property type="entry name" value="HATPase_C_sf"/>
</dbReference>
<dbReference type="EMBL" id="ML975150">
    <property type="protein sequence ID" value="KAF1816496.1"/>
    <property type="molecule type" value="Genomic_DNA"/>
</dbReference>
<dbReference type="Proteomes" id="UP000504638">
    <property type="component" value="Unplaced"/>
</dbReference>
<dbReference type="OrthoDB" id="1262810at2759"/>
<keyword evidence="4" id="KW-1185">Reference proteome</keyword>
<name>A0A6G1GF02_9PEZI</name>
<evidence type="ECO:0000313" key="4">
    <source>
        <dbReference type="Proteomes" id="UP000504638"/>
    </source>
</evidence>
<dbReference type="Gene3D" id="3.30.565.10">
    <property type="entry name" value="Histidine kinase-like ATPase, C-terminal domain"/>
    <property type="match status" value="1"/>
</dbReference>
<feature type="region of interest" description="Disordered" evidence="1">
    <location>
        <begin position="1128"/>
        <end position="1168"/>
    </location>
</feature>
<dbReference type="InterPro" id="IPR052957">
    <property type="entry name" value="Auxin_embryo_med"/>
</dbReference>
<gene>
    <name evidence="3 5" type="ORF">P152DRAFT_428616</name>
</gene>
<dbReference type="SUPFAM" id="SSF55874">
    <property type="entry name" value="ATPase domain of HSP90 chaperone/DNA topoisomerase II/histidine kinase"/>
    <property type="match status" value="1"/>
</dbReference>
<reference evidence="3 5" key="1">
    <citation type="submission" date="2020-01" db="EMBL/GenBank/DDBJ databases">
        <authorList>
            <consortium name="DOE Joint Genome Institute"/>
            <person name="Haridas S."/>
            <person name="Albert R."/>
            <person name="Binder M."/>
            <person name="Bloem J."/>
            <person name="Labutti K."/>
            <person name="Salamov A."/>
            <person name="Andreopoulos B."/>
            <person name="Baker S.E."/>
            <person name="Barry K."/>
            <person name="Bills G."/>
            <person name="Bluhm B.H."/>
            <person name="Cannon C."/>
            <person name="Castanera R."/>
            <person name="Culley D.E."/>
            <person name="Daum C."/>
            <person name="Ezra D."/>
            <person name="Gonzalez J.B."/>
            <person name="Henrissat B."/>
            <person name="Kuo A."/>
            <person name="Liang C."/>
            <person name="Lipzen A."/>
            <person name="Lutzoni F."/>
            <person name="Magnuson J."/>
            <person name="Mondo S."/>
            <person name="Nolan M."/>
            <person name="Ohm R."/>
            <person name="Pangilinan J."/>
            <person name="Park H.-J."/>
            <person name="Ramirez L."/>
            <person name="Alfaro M."/>
            <person name="Sun H."/>
            <person name="Tritt A."/>
            <person name="Yoshinaga Y."/>
            <person name="Zwiers L.-H."/>
            <person name="Turgeon B.G."/>
            <person name="Goodwin S.B."/>
            <person name="Spatafora J.W."/>
            <person name="Crous P.W."/>
            <person name="Grigoriev I.V."/>
        </authorList>
    </citation>
    <scope>NUCLEOTIDE SEQUENCE</scope>
    <source>
        <strain evidence="3 5">CBS 781.70</strain>
    </source>
</reference>
<sequence length="1435" mass="161934">MATISRKEADQFIKNLRTKTGGITQDDRDFLKKHDRLDLLEVILTLRRRLGASTRTLATNLYAKDTRFVFELIQNAEDNKYSIAESALEDPFLSFTLERGQIIIDSNEDGFTEQNIQAICSVGESTKANSQGYIGEKGIGFKSVFKVARKVHVQSGPFSFSFEYNHDDDEAGLGMVTPILEEHPKLPESVRTRMILSLSEDCDWQALRGEFLGLPDTLLLFLKKLKKLKIAVPGRGFGGYTESIEYELTSSRHRASITKRMLNPDSIQKQDYWITKREVNDMPRDNARRNITRSEVLLAFPLDDQDIPIIEVQHAFAFLPLRKAGFKAIEMHSKLQAVMALRIVPLSTGNWASPQNASIYFPFSEGVEIPDDLPLSLVDTLSLSNESRKVLFTRLGITECKPELVFPLINQQYQRAGTTRSQALSHIKFVFWHNRYLQPNQLGSIRIPPQFGNHWLDINSSSVGRWAYCPRSEHAYSMYKVLESTMPAELEQKTFFPTISCYKMLEQLERRHNLTGIEWFRGFIEAKETPQFSKRNKTKVLSAEIKYVVDHSSHFLLGALEACQSQYPPQSSTEAYSYFKQALVPILRSEQRRPLKDTRLPLPKLRSIVARLGLEEGFGFCAELEGITDDEITKWKFLSTFGVIVDEDVSFWIALLDQARIQSTEPRVIFEIYSNLQRYFEDGDWGKIANAFGGGDKVFIPSGMPDGRPCWTTLETCVWDAPDWFSFKNRLEAIDGYQTLHILFGLTLGVESASVDDFLANLGHIKEATGNMPEEESKIPLLYQELSKESKEADTAKDAIRSQFESDQLVYHPQTRSWHAPSACIWAEERIHLPGKVSIATAYKGHTSFFCSLLKVPKPDLDMHIAALQQKTLHNPDRQSILEEVINICALGPTPHALESLSATKCFPVRRSLGAVEWVNREHQFVVVDRNELAELFAGKADMLDYSLEESHSIKPFLLGMGLQNRSISRMVKEKTTVQGGSPAPELTRNLRKIAYAIFRYAAHFGGRSTQQEPAAAYERLQTMEILTSDGISQSVSLPPHGPSSTVQTDHAYFHLDHQENVLKLYVPKDKEDREICLSTELPIALLKHLGVEDHEQGRALGTVITASSLSVVEKILEHQGIISVEGITRPQEELSPEPEARETVSTPISRLLSRSETPSTLASGIQSPSETLWRRGAGLHSTPDPVPSDWDDDVFSTPGTSVYGVPPGRPERLTLYRDLLDGVIRQAANLSDLPVAGQILQSPSVPHMVATWDAIASSYFMETDFKIGVAGELFVFELLQSLGLPDFGRHNWQSTIRGRAKVHKRYSDIQNWAGSETADIVYQDRDCTLTKLLVEKGYLRADVWADHSPEYYIEVKTTVSTLKTPFYCSQLQYDRMETMRLVGNIASDKIYLVARVFALGDSGMGLKLYLDPATLRSERQLDFRAEKYSVTPLA</sequence>
<feature type="domain" description="Sacsin/Nov" evidence="2">
    <location>
        <begin position="62"/>
        <end position="148"/>
    </location>
</feature>
<reference evidence="5" key="3">
    <citation type="submission" date="2025-04" db="UniProtKB">
        <authorList>
            <consortium name="RefSeq"/>
        </authorList>
    </citation>
    <scope>IDENTIFICATION</scope>
    <source>
        <strain evidence="5">CBS 781.70</strain>
    </source>
</reference>
<dbReference type="Pfam" id="PF25794">
    <property type="entry name" value="SACS"/>
    <property type="match status" value="1"/>
</dbReference>